<feature type="domain" description="FAD dependent oxidoreductase" evidence="1">
    <location>
        <begin position="33"/>
        <end position="208"/>
    </location>
</feature>
<accession>A0A383BWX2</accession>
<feature type="non-terminal residue" evidence="2">
    <location>
        <position position="1"/>
    </location>
</feature>
<dbReference type="Pfam" id="PF01266">
    <property type="entry name" value="DAO"/>
    <property type="match status" value="1"/>
</dbReference>
<feature type="non-terminal residue" evidence="2">
    <location>
        <position position="209"/>
    </location>
</feature>
<sequence>VTVQKTQWPDSLWRSTVESVPDFRELNQDIETDLLIVGAGYTGLSTALHAVDDVNEVVIIDQAQPGWGCSGRNGGQIHVQWKPDLAALKGLYPGGQFKTFIETLGGAVQLVFDLVEKYQINCQAHRSGSIIAGKGPKAIRYLTEWSRFWAEAGEDVRLLGQSATSEMIGTTHYDLGICDGRGGSLHPLSYSRGLARACHERGITIYGNS</sequence>
<dbReference type="PANTHER" id="PTHR13847:SF281">
    <property type="entry name" value="FAD DEPENDENT OXIDOREDUCTASE DOMAIN-CONTAINING PROTEIN"/>
    <property type="match status" value="1"/>
</dbReference>
<dbReference type="PANTHER" id="PTHR13847">
    <property type="entry name" value="SARCOSINE DEHYDROGENASE-RELATED"/>
    <property type="match status" value="1"/>
</dbReference>
<dbReference type="Gene3D" id="3.30.9.10">
    <property type="entry name" value="D-Amino Acid Oxidase, subunit A, domain 2"/>
    <property type="match status" value="1"/>
</dbReference>
<gene>
    <name evidence="2" type="ORF">METZ01_LOCUS477174</name>
</gene>
<dbReference type="EMBL" id="UINC01203863">
    <property type="protein sequence ID" value="SVE24320.1"/>
    <property type="molecule type" value="Genomic_DNA"/>
</dbReference>
<organism evidence="2">
    <name type="scientific">marine metagenome</name>
    <dbReference type="NCBI Taxonomy" id="408172"/>
    <lineage>
        <taxon>unclassified sequences</taxon>
        <taxon>metagenomes</taxon>
        <taxon>ecological metagenomes</taxon>
    </lineage>
</organism>
<dbReference type="Gene3D" id="3.50.50.60">
    <property type="entry name" value="FAD/NAD(P)-binding domain"/>
    <property type="match status" value="1"/>
</dbReference>
<name>A0A383BWX2_9ZZZZ</name>
<dbReference type="InterPro" id="IPR036188">
    <property type="entry name" value="FAD/NAD-bd_sf"/>
</dbReference>
<dbReference type="SUPFAM" id="SSF51905">
    <property type="entry name" value="FAD/NAD(P)-binding domain"/>
    <property type="match status" value="1"/>
</dbReference>
<evidence type="ECO:0000259" key="1">
    <source>
        <dbReference type="Pfam" id="PF01266"/>
    </source>
</evidence>
<dbReference type="AlphaFoldDB" id="A0A383BWX2"/>
<reference evidence="2" key="1">
    <citation type="submission" date="2018-05" db="EMBL/GenBank/DDBJ databases">
        <authorList>
            <person name="Lanie J.A."/>
            <person name="Ng W.-L."/>
            <person name="Kazmierczak K.M."/>
            <person name="Andrzejewski T.M."/>
            <person name="Davidsen T.M."/>
            <person name="Wayne K.J."/>
            <person name="Tettelin H."/>
            <person name="Glass J.I."/>
            <person name="Rusch D."/>
            <person name="Podicherti R."/>
            <person name="Tsui H.-C.T."/>
            <person name="Winkler M.E."/>
        </authorList>
    </citation>
    <scope>NUCLEOTIDE SEQUENCE</scope>
</reference>
<evidence type="ECO:0000313" key="2">
    <source>
        <dbReference type="EMBL" id="SVE24320.1"/>
    </source>
</evidence>
<proteinExistence type="predicted"/>
<dbReference type="InterPro" id="IPR006076">
    <property type="entry name" value="FAD-dep_OxRdtase"/>
</dbReference>
<dbReference type="GO" id="GO:0005737">
    <property type="term" value="C:cytoplasm"/>
    <property type="evidence" value="ECO:0007669"/>
    <property type="project" value="TreeGrafter"/>
</dbReference>
<protein>
    <recommendedName>
        <fullName evidence="1">FAD dependent oxidoreductase domain-containing protein</fullName>
    </recommendedName>
</protein>